<evidence type="ECO:0000259" key="1">
    <source>
        <dbReference type="PROSITE" id="PS51782"/>
    </source>
</evidence>
<gene>
    <name evidence="2" type="ORF">CU102_03710</name>
</gene>
<feature type="domain" description="LysM" evidence="1">
    <location>
        <begin position="57"/>
        <end position="101"/>
    </location>
</feature>
<dbReference type="InterPro" id="IPR036779">
    <property type="entry name" value="LysM_dom_sf"/>
</dbReference>
<dbReference type="OrthoDB" id="361944at2"/>
<dbReference type="AlphaFoldDB" id="A0A2P7BUQ9"/>
<evidence type="ECO:0000313" key="3">
    <source>
        <dbReference type="Proteomes" id="UP000241444"/>
    </source>
</evidence>
<dbReference type="EMBL" id="PGGO01000002">
    <property type="protein sequence ID" value="PSH70205.1"/>
    <property type="molecule type" value="Genomic_DNA"/>
</dbReference>
<evidence type="ECO:0000313" key="2">
    <source>
        <dbReference type="EMBL" id="PSH70205.1"/>
    </source>
</evidence>
<reference evidence="3" key="1">
    <citation type="submission" date="2017-11" db="EMBL/GenBank/DDBJ databases">
        <authorList>
            <person name="Kuznetsova I."/>
            <person name="Sazanova A."/>
            <person name="Chirak E."/>
            <person name="Safronova V."/>
            <person name="Willems A."/>
        </authorList>
    </citation>
    <scope>NUCLEOTIDE SEQUENCE [LARGE SCALE GENOMIC DNA]</scope>
    <source>
        <strain evidence="3">STM 196</strain>
    </source>
</reference>
<dbReference type="SMART" id="SM00257">
    <property type="entry name" value="LysM"/>
    <property type="match status" value="1"/>
</dbReference>
<organism evidence="2 3">
    <name type="scientific">Phyllobacterium brassicacearum</name>
    <dbReference type="NCBI Taxonomy" id="314235"/>
    <lineage>
        <taxon>Bacteria</taxon>
        <taxon>Pseudomonadati</taxon>
        <taxon>Pseudomonadota</taxon>
        <taxon>Alphaproteobacteria</taxon>
        <taxon>Hyphomicrobiales</taxon>
        <taxon>Phyllobacteriaceae</taxon>
        <taxon>Phyllobacterium</taxon>
    </lineage>
</organism>
<dbReference type="PROSITE" id="PS51782">
    <property type="entry name" value="LYSM"/>
    <property type="match status" value="1"/>
</dbReference>
<dbReference type="RefSeq" id="WP_106709620.1">
    <property type="nucleotide sequence ID" value="NZ_PGGO01000002.1"/>
</dbReference>
<dbReference type="SUPFAM" id="SSF54106">
    <property type="entry name" value="LysM domain"/>
    <property type="match status" value="1"/>
</dbReference>
<dbReference type="Gene3D" id="3.10.350.10">
    <property type="entry name" value="LysM domain"/>
    <property type="match status" value="1"/>
</dbReference>
<proteinExistence type="predicted"/>
<dbReference type="CDD" id="cd00118">
    <property type="entry name" value="LysM"/>
    <property type="match status" value="1"/>
</dbReference>
<keyword evidence="3" id="KW-1185">Reference proteome</keyword>
<sequence length="1038" mass="111518">MSYRIDIDGRSRYNAAGNQTSPVADQQQRLFVEQIRQAVRERAEGGGPNRLDPLREKTVVVERGDNLWTIARENNVTLDDLLATNRITGDAAIRPDEVLIVPQSSPEVVANGSANGNGVPEGEAAFISDLYDRGNQLAYADDPSRVDYDGETRAMQREVGTYLDNLPAPERQAAALRLAQSDWLDAGPAGNAVTAAIEERGLETDPEAAFAAGIYDRGNAVQYSESPNIDYQAETNTISSDVKSYIGQLPESERSAALQRLFDRNWQDAAPARNAIEDAAEDLGIALRPSTHAGVEIEDRARQIIDEANATGKPDEAFRQLSEAYNSASPELRQVLLRSEDASQLVTNASEWAARPLAEYDPETAVSDQGDAATTMMNLEKLTDGADPRLAVDLVSAAMPTIEAANARKQREIGGQLIGLNGQADMMKIIDRISGTPGADRIVETFVQLGGYHPNSIPPAITSGSSLDYPIAFAAESATGSPEFVTQSIMPHVEQYATGTVNRDVVAYAMHMQELQWLITNHGATMTPEQLTKAIEDYKKEKGPDWIATEQRLEDNIASSGEKLLAQLTQLGDLPPELASQQSAVNDRIAQILSDEKTAMAIDIAMKKKPELLDKPQVLNLLGSQARLSDRGRKLAEEATTQIVRRMVLPSFGDLSNANPASIERARASLENLRDSKVSTLLGIPEGDMNKAIDALKRSMPEPGDTLEQARAKMAQLDSDLNGLKSSSGVRSFANTAVPGQLLRMIGVAATGATLANSSTNLQNDPTLKNSLKVVIDVAGLGQRTVEILGGMERIDPESASVRHFGSSSRPAVKFLGALSAGFDAWNAVDYFKSGDPLMGSLSAVAAGGTVMAALGTGTMFGPAGLVIVGAAVIGQMIVGDTRHSNIYMTDTSKHFLEHADLDERVAGALVDQSGDGHSPVPMLAKYAEMKGYELDQPTDRQQFVNWLNSIPNDKLEALRDNIHHTLDDFGGDVSRLTATADGDANYTDPDELNYRYTGSDVYVPSTADRIRSGEASPSSVAQIDVVLAELGIGIPVA</sequence>
<protein>
    <submittedName>
        <fullName evidence="2">Peptidoglycan-binding protein LysM</fullName>
    </submittedName>
</protein>
<name>A0A2P7BUQ9_9HYPH</name>
<dbReference type="Proteomes" id="UP000241444">
    <property type="component" value="Unassembled WGS sequence"/>
</dbReference>
<dbReference type="Pfam" id="PF01476">
    <property type="entry name" value="LysM"/>
    <property type="match status" value="1"/>
</dbReference>
<comment type="caution">
    <text evidence="2">The sequence shown here is derived from an EMBL/GenBank/DDBJ whole genome shotgun (WGS) entry which is preliminary data.</text>
</comment>
<dbReference type="InterPro" id="IPR018392">
    <property type="entry name" value="LysM"/>
</dbReference>
<accession>A0A2P7BUQ9</accession>